<name>A0A835UYU4_VANPL</name>
<evidence type="ECO:0000313" key="3">
    <source>
        <dbReference type="Proteomes" id="UP000636800"/>
    </source>
</evidence>
<protein>
    <submittedName>
        <fullName evidence="2">Uncharacterized protein</fullName>
    </submittedName>
</protein>
<accession>A0A835UYU4</accession>
<evidence type="ECO:0000256" key="1">
    <source>
        <dbReference type="SAM" id="MobiDB-lite"/>
    </source>
</evidence>
<comment type="caution">
    <text evidence="2">The sequence shown here is derived from an EMBL/GenBank/DDBJ whole genome shotgun (WGS) entry which is preliminary data.</text>
</comment>
<dbReference type="Proteomes" id="UP000636800">
    <property type="component" value="Chromosome 6"/>
</dbReference>
<feature type="region of interest" description="Disordered" evidence="1">
    <location>
        <begin position="189"/>
        <end position="223"/>
    </location>
</feature>
<gene>
    <name evidence="2" type="ORF">HPP92_014331</name>
</gene>
<reference evidence="2 3" key="1">
    <citation type="journal article" date="2020" name="Nat. Food">
        <title>A phased Vanilla planifolia genome enables genetic improvement of flavour and production.</title>
        <authorList>
            <person name="Hasing T."/>
            <person name="Tang H."/>
            <person name="Brym M."/>
            <person name="Khazi F."/>
            <person name="Huang T."/>
            <person name="Chambers A.H."/>
        </authorList>
    </citation>
    <scope>NUCLEOTIDE SEQUENCE [LARGE SCALE GENOMIC DNA]</scope>
    <source>
        <tissue evidence="2">Leaf</tissue>
    </source>
</reference>
<sequence length="238" mass="26133">MKERCWLYAGDDGKHGWDHRHRSGGAPTGYAVSVAEGPGKLVVVGGSTEDLKVGNWCLIDSRGNEGDAGDAIFAAEHNVRAEVEIIPISYVNNAMERLAKGDVIPFRHRRPSSFTELIRTHPWIEPCAVFLRTKTAGVQPCCWTNEGRSMLDSDAGNELMDNQSRYTLQICLTKVKLILSCGLPAIPKKGKSEMRANRSIPPFTPLNLVSHRGPSATRHSSSSFLELLQPSKFALPNP</sequence>
<dbReference type="Gene3D" id="3.90.180.10">
    <property type="entry name" value="Medium-chain alcohol dehydrogenases, catalytic domain"/>
    <property type="match status" value="1"/>
</dbReference>
<dbReference type="EMBL" id="JADCNL010000006">
    <property type="protein sequence ID" value="KAG0477490.1"/>
    <property type="molecule type" value="Genomic_DNA"/>
</dbReference>
<evidence type="ECO:0000313" key="2">
    <source>
        <dbReference type="EMBL" id="KAG0477490.1"/>
    </source>
</evidence>
<dbReference type="AlphaFoldDB" id="A0A835UYU4"/>
<dbReference type="OrthoDB" id="276498at2759"/>
<proteinExistence type="predicted"/>
<keyword evidence="3" id="KW-1185">Reference proteome</keyword>
<organism evidence="2 3">
    <name type="scientific">Vanilla planifolia</name>
    <name type="common">Vanilla</name>
    <dbReference type="NCBI Taxonomy" id="51239"/>
    <lineage>
        <taxon>Eukaryota</taxon>
        <taxon>Viridiplantae</taxon>
        <taxon>Streptophyta</taxon>
        <taxon>Embryophyta</taxon>
        <taxon>Tracheophyta</taxon>
        <taxon>Spermatophyta</taxon>
        <taxon>Magnoliopsida</taxon>
        <taxon>Liliopsida</taxon>
        <taxon>Asparagales</taxon>
        <taxon>Orchidaceae</taxon>
        <taxon>Vanilloideae</taxon>
        <taxon>Vanilleae</taxon>
        <taxon>Vanilla</taxon>
    </lineage>
</organism>